<evidence type="ECO:0000256" key="2">
    <source>
        <dbReference type="SAM" id="Phobius"/>
    </source>
</evidence>
<sequence length="369" mass="39919">MSFNPDIHITRANYEEYFLLYTDGELSPAAMDAVDAFTLLHPDLREELELLLETRLDGAPVTFGDTSALMAESMRRAASEEDLLHYIDGELDAPAARALEARLEEDAALRAEAALLMAVKLDPADTIEFPDKQSLYRREKERRPLIWWRVAAAVLLFGTGAALWLKGRSTIGPESGKGVVAVTGNRNAGHPQTVPAESVTAATGSTTNNKEVKTNSSDRINTGKNDARSGQLAVAEPKKKVTAAQPAGAVTPAVQRLVPDVRDRVPANDGLIASNDLPRNERIDALETRIRPSQNIGDLPVTNEVTLAYTSSKATPPEATTAVLQTEKPQASVRGLLRKAARFVEKRTGIRATNEDDQLVVGAVAINLK</sequence>
<keyword evidence="2" id="KW-0812">Transmembrane</keyword>
<evidence type="ECO:0000313" key="4">
    <source>
        <dbReference type="Proteomes" id="UP000295334"/>
    </source>
</evidence>
<gene>
    <name evidence="3" type="ORF">EPD60_03105</name>
</gene>
<feature type="compositionally biased region" description="Polar residues" evidence="1">
    <location>
        <begin position="200"/>
        <end position="224"/>
    </location>
</feature>
<proteinExistence type="predicted"/>
<dbReference type="RefSeq" id="WP_131446744.1">
    <property type="nucleotide sequence ID" value="NZ_SJZI01000003.1"/>
</dbReference>
<protein>
    <submittedName>
        <fullName evidence="3">Uncharacterized protein</fullName>
    </submittedName>
</protein>
<evidence type="ECO:0000256" key="1">
    <source>
        <dbReference type="SAM" id="MobiDB-lite"/>
    </source>
</evidence>
<organism evidence="3 4">
    <name type="scientific">Flaviaesturariibacter flavus</name>
    <dbReference type="NCBI Taxonomy" id="2502780"/>
    <lineage>
        <taxon>Bacteria</taxon>
        <taxon>Pseudomonadati</taxon>
        <taxon>Bacteroidota</taxon>
        <taxon>Chitinophagia</taxon>
        <taxon>Chitinophagales</taxon>
        <taxon>Chitinophagaceae</taxon>
        <taxon>Flaviaestuariibacter</taxon>
    </lineage>
</organism>
<keyword evidence="2" id="KW-0472">Membrane</keyword>
<evidence type="ECO:0000313" key="3">
    <source>
        <dbReference type="EMBL" id="TCJ18762.1"/>
    </source>
</evidence>
<dbReference type="Proteomes" id="UP000295334">
    <property type="component" value="Unassembled WGS sequence"/>
</dbReference>
<dbReference type="AlphaFoldDB" id="A0A4V2NWV0"/>
<dbReference type="OrthoDB" id="663559at2"/>
<reference evidence="3 4" key="1">
    <citation type="submission" date="2019-03" db="EMBL/GenBank/DDBJ databases">
        <authorList>
            <person name="Kim M.K.M."/>
        </authorList>
    </citation>
    <scope>NUCLEOTIDE SEQUENCE [LARGE SCALE GENOMIC DNA]</scope>
    <source>
        <strain evidence="3 4">17J68-12</strain>
    </source>
</reference>
<name>A0A4V2NWV0_9BACT</name>
<feature type="transmembrane region" description="Helical" evidence="2">
    <location>
        <begin position="146"/>
        <end position="165"/>
    </location>
</feature>
<dbReference type="EMBL" id="SJZI01000003">
    <property type="protein sequence ID" value="TCJ18762.1"/>
    <property type="molecule type" value="Genomic_DNA"/>
</dbReference>
<comment type="caution">
    <text evidence="3">The sequence shown here is derived from an EMBL/GenBank/DDBJ whole genome shotgun (WGS) entry which is preliminary data.</text>
</comment>
<keyword evidence="2" id="KW-1133">Transmembrane helix</keyword>
<feature type="region of interest" description="Disordered" evidence="1">
    <location>
        <begin position="186"/>
        <end position="229"/>
    </location>
</feature>
<accession>A0A4V2NWV0</accession>
<keyword evidence="4" id="KW-1185">Reference proteome</keyword>